<dbReference type="RefSeq" id="WP_144876296.1">
    <property type="nucleotide sequence ID" value="NZ_LR214383.1"/>
</dbReference>
<name>A0A563W2L2_9CYAN</name>
<feature type="domain" description="GEVED" evidence="2">
    <location>
        <begin position="1354"/>
        <end position="1440"/>
    </location>
</feature>
<feature type="region of interest" description="Disordered" evidence="1">
    <location>
        <begin position="358"/>
        <end position="435"/>
    </location>
</feature>
<evidence type="ECO:0000256" key="1">
    <source>
        <dbReference type="SAM" id="MobiDB-lite"/>
    </source>
</evidence>
<protein>
    <recommendedName>
        <fullName evidence="2">GEVED domain-containing protein</fullName>
    </recommendedName>
</protein>
<dbReference type="InterPro" id="IPR045474">
    <property type="entry name" value="GEVED"/>
</dbReference>
<organism evidence="3 4">
    <name type="scientific">Hyella patelloides LEGE 07179</name>
    <dbReference type="NCBI Taxonomy" id="945734"/>
    <lineage>
        <taxon>Bacteria</taxon>
        <taxon>Bacillati</taxon>
        <taxon>Cyanobacteriota</taxon>
        <taxon>Cyanophyceae</taxon>
        <taxon>Pleurocapsales</taxon>
        <taxon>Hyellaceae</taxon>
        <taxon>Hyella</taxon>
    </lineage>
</organism>
<dbReference type="OrthoDB" id="6074739at2"/>
<evidence type="ECO:0000313" key="3">
    <source>
        <dbReference type="EMBL" id="VEP17875.1"/>
    </source>
</evidence>
<evidence type="ECO:0000313" key="4">
    <source>
        <dbReference type="Proteomes" id="UP000320055"/>
    </source>
</evidence>
<accession>A0A563W2L2</accession>
<feature type="domain" description="GEVED" evidence="2">
    <location>
        <begin position="987"/>
        <end position="1075"/>
    </location>
</feature>
<dbReference type="EMBL" id="CAACVJ010000614">
    <property type="protein sequence ID" value="VEP17875.1"/>
    <property type="molecule type" value="Genomic_DNA"/>
</dbReference>
<feature type="region of interest" description="Disordered" evidence="1">
    <location>
        <begin position="1082"/>
        <end position="1101"/>
    </location>
</feature>
<feature type="compositionally biased region" description="Acidic residues" evidence="1">
    <location>
        <begin position="412"/>
        <end position="427"/>
    </location>
</feature>
<feature type="compositionally biased region" description="Acidic residues" evidence="1">
    <location>
        <begin position="766"/>
        <end position="775"/>
    </location>
</feature>
<feature type="domain" description="GEVED" evidence="2">
    <location>
        <begin position="637"/>
        <end position="715"/>
    </location>
</feature>
<evidence type="ECO:0000259" key="2">
    <source>
        <dbReference type="Pfam" id="PF20009"/>
    </source>
</evidence>
<feature type="region of interest" description="Disordered" evidence="1">
    <location>
        <begin position="752"/>
        <end position="775"/>
    </location>
</feature>
<sequence>MDYGDAPDASSGTGVGNYQTTISDGGASHIITADLNLGTEIDADTGTLQNTTADADDTDSTPNDEDGVTLFPTLSTANSGNNYAVTVNYENTGADATLVGWIDFNADGVFDSTEAASATVTSANSSQVLNWTIPSGSSIKSGTTYARFRISRDGLLNTSYSTGAASDGEVEDYQLTILGGTDYGDAPDDGGINGNYGTISANNGAAHTIVDGLSIGNTIDSDDGSLQNSTATADNSDGLSDEESITSFPTLEVDDSTYSITVPVTNTVGTANLIGWIDFDGSGTFESDEAVSATVNNGETSATLTWNSIPGDITAGDTFARFRLSTDTTGFDTSTPTGLADDGEVEDYQITIDQLFDYGDAPDTSSGTGTGDYQTTTTNSAIDAPNHAITPGLSLGGTIDADDGTLQNPDASADDNSDTGSVDDEDGVTLTNSGIFESDDGSYSVTVNVTNTNSQNVTVVGWVDFDQSGTFDADEAVSASGVLTGDQTLTWSSFPDDVVAGNTFARFRLSTDSTLSASTPTGSMSDGEIEDYEVTINGVDYGDAPDTGAGNGVGNYETTSSDGGAAHNIITGISLGSSVDADNGTLQNTGATADDTTDGSDDEDSVTSFDALSVNDSGSTYSVTVDVSHTTGANANLIGWIDFDGDGLFESTEASNLVSGTNIDGTQTLNWTVPSGADIQSGTTYVRLRLSDGTLSSSTPIGLIGNGEVEDYAITIGGGTDFGDAPDANYNTDGVDNPASHEIVSGLSIGATVDSESDGAPGSNADGDDTLGTNDEDGVTFVDGTVISTSNTSYSAEVIVNAPDSITTTLASDDFSAVNNNPGALTAYQGGSGWASDWVAYEDVNATTGDADADAGKVRVNETADSLEITDNGRAAERKIDLSGTTDDITLNFNYQEFEDGGNINPADDPLEIYISNDNGANFTLIESYTAAATSPTSVSLDITSNITRSADTIIRFRVHPTTLNAEIGYSIFDVDVTETTTPETTLVGWVDLDRDGIFQPDEGVSLDTTGGLNTDGVTANTLTWTGVDTQTSGVTPGDTYARFRLSTDNNLTTSTPDDSVTDIGDGEVEDYKLTIAEVDYGDAPDTASNTSPGNYQTTASDGGAAHAIITGLNIGGTVDGEEGTLQNIAADADDNDGSGSDDENGITSFDPISKSTNSYSVDVAVTNTVEDATLIGWIDFDGNGAFEADEATSISVPLNPTSPVTLDWSSIPGGVVSGTTYARFRLSTEFNGITIDDTTSVGTVGDGEVEDYLINIAGGTDYGDAPDDGGTNGNYGTTSSNNGAAHTIVDGLTIGETIDEDNGTLQNSTADADNSDRLNDEDGITSFPALATNNSSYSISIPVNNTTGNPATLIGWIDFDGSGTFDSDEAVSASVADGATSATLSWDNGDGDANNNIPTDIVGGNTYARFRLSTDTTSFDTTTPTGLADDGEVEDYQITITQLTDYGDAPDDGGTNGNYGTTSANNGAAHGIIDGLKIGADVDADDGTQQDSWTFGKKRSIKTVL</sequence>
<keyword evidence="4" id="KW-1185">Reference proteome</keyword>
<feature type="domain" description="GEVED" evidence="2">
    <location>
        <begin position="1175"/>
        <end position="1256"/>
    </location>
</feature>
<reference evidence="3 4" key="1">
    <citation type="submission" date="2019-01" db="EMBL/GenBank/DDBJ databases">
        <authorList>
            <person name="Brito A."/>
        </authorList>
    </citation>
    <scope>NUCLEOTIDE SEQUENCE [LARGE SCALE GENOMIC DNA]</scope>
    <source>
        <strain evidence="3">1</strain>
    </source>
</reference>
<feature type="compositionally biased region" description="Low complexity" evidence="1">
    <location>
        <begin position="364"/>
        <end position="380"/>
    </location>
</feature>
<gene>
    <name evidence="3" type="ORF">H1P_6510001</name>
</gene>
<feature type="region of interest" description="Disordered" evidence="1">
    <location>
        <begin position="1132"/>
        <end position="1153"/>
    </location>
</feature>
<feature type="domain" description="GEVED" evidence="2">
    <location>
        <begin position="98"/>
        <end position="176"/>
    </location>
</feature>
<proteinExistence type="predicted"/>
<feature type="compositionally biased region" description="Acidic residues" evidence="1">
    <location>
        <begin position="595"/>
        <end position="605"/>
    </location>
</feature>
<feature type="compositionally biased region" description="Polar residues" evidence="1">
    <location>
        <begin position="1087"/>
        <end position="1101"/>
    </location>
</feature>
<feature type="region of interest" description="Disordered" evidence="1">
    <location>
        <begin position="584"/>
        <end position="606"/>
    </location>
</feature>
<dbReference type="Pfam" id="PF20009">
    <property type="entry name" value="GEVED"/>
    <property type="match status" value="7"/>
</dbReference>
<feature type="domain" description="GEVED" evidence="2">
    <location>
        <begin position="273"/>
        <end position="351"/>
    </location>
</feature>
<dbReference type="Proteomes" id="UP000320055">
    <property type="component" value="Unassembled WGS sequence"/>
</dbReference>
<feature type="domain" description="GEVED" evidence="2">
    <location>
        <begin position="459"/>
        <end position="535"/>
    </location>
</feature>
<feature type="compositionally biased region" description="Acidic residues" evidence="1">
    <location>
        <begin position="1132"/>
        <end position="1145"/>
    </location>
</feature>